<keyword evidence="6" id="KW-0889">Transcription antitermination</keyword>
<evidence type="ECO:0000256" key="8">
    <source>
        <dbReference type="PIRSR" id="PIRSR600760-2"/>
    </source>
</evidence>
<comment type="similarity">
    <text evidence="3 9">Belongs to the inositol monophosphatase superfamily.</text>
</comment>
<sequence>MLNTAIKAAHEAGKELLKAQKRRLELHIENKGDKDFVSEVDRHAERIIIDMLSRAYPSHSFLAEESGSQAAKYGDSEYEWVIDPLDGTTNFLHGHPQFSVSIALKKDNRLLLGLVHDPLRDELFYAERGKGCYLNNQRLRVSTPISLNDTLLATGFPFKYQQHLEAYLNMFKALFAQVADIRRAGSAALDLAYLAAGRVDGFWEIGLKPWDIAAGVLLIEEAGGLVTDFGGSHHYFETGNLVAGNPKILNGILQTIKPHLTADLKL</sequence>
<name>A0A251XBF4_9GAMM</name>
<feature type="binding site" evidence="8">
    <location>
        <position position="86"/>
    </location>
    <ligand>
        <name>Mg(2+)</name>
        <dbReference type="ChEBI" id="CHEBI:18420"/>
        <label>1</label>
        <note>catalytic</note>
    </ligand>
</feature>
<dbReference type="PRINTS" id="PR00377">
    <property type="entry name" value="IMPHPHTASES"/>
</dbReference>
<gene>
    <name evidence="10" type="ORF">TPSD3_03280</name>
</gene>
<keyword evidence="11" id="KW-1185">Reference proteome</keyword>
<keyword evidence="4 8" id="KW-0479">Metal-binding</keyword>
<evidence type="ECO:0000256" key="9">
    <source>
        <dbReference type="RuleBase" id="RU364068"/>
    </source>
</evidence>
<dbReference type="GO" id="GO:0008934">
    <property type="term" value="F:inositol monophosphate 1-phosphatase activity"/>
    <property type="evidence" value="ECO:0007669"/>
    <property type="project" value="InterPro"/>
</dbReference>
<dbReference type="PROSITE" id="PS00630">
    <property type="entry name" value="IMP_2"/>
    <property type="match status" value="1"/>
</dbReference>
<dbReference type="InterPro" id="IPR020583">
    <property type="entry name" value="Inositol_monoP_metal-BS"/>
</dbReference>
<keyword evidence="6" id="KW-0804">Transcription</keyword>
<dbReference type="PANTHER" id="PTHR20854:SF4">
    <property type="entry name" value="INOSITOL-1-MONOPHOSPHATASE-RELATED"/>
    <property type="match status" value="1"/>
</dbReference>
<dbReference type="SUPFAM" id="SSF56655">
    <property type="entry name" value="Carbohydrate phosphatase"/>
    <property type="match status" value="1"/>
</dbReference>
<accession>A0A251XBF4</accession>
<protein>
    <recommendedName>
        <fullName evidence="9">Inositol-1-monophosphatase</fullName>
        <ecNumber evidence="9">3.1.3.25</ecNumber>
    </recommendedName>
</protein>
<keyword evidence="7 8" id="KW-0460">Magnesium</keyword>
<evidence type="ECO:0000313" key="11">
    <source>
        <dbReference type="Proteomes" id="UP000194798"/>
    </source>
</evidence>
<dbReference type="CDD" id="cd01639">
    <property type="entry name" value="IMPase"/>
    <property type="match status" value="1"/>
</dbReference>
<dbReference type="GO" id="GO:0031564">
    <property type="term" value="P:transcription antitermination"/>
    <property type="evidence" value="ECO:0007669"/>
    <property type="project" value="UniProtKB-KW"/>
</dbReference>
<organism evidence="10 11">
    <name type="scientific">Thioflexithrix psekupsensis</name>
    <dbReference type="NCBI Taxonomy" id="1570016"/>
    <lineage>
        <taxon>Bacteria</taxon>
        <taxon>Pseudomonadati</taxon>
        <taxon>Pseudomonadota</taxon>
        <taxon>Gammaproteobacteria</taxon>
        <taxon>Thiotrichales</taxon>
        <taxon>Thioflexithrix</taxon>
    </lineage>
</organism>
<dbReference type="Gene3D" id="3.30.540.10">
    <property type="entry name" value="Fructose-1,6-Bisphosphatase, subunit A, domain 1"/>
    <property type="match status" value="1"/>
</dbReference>
<dbReference type="GO" id="GO:0007165">
    <property type="term" value="P:signal transduction"/>
    <property type="evidence" value="ECO:0007669"/>
    <property type="project" value="TreeGrafter"/>
</dbReference>
<dbReference type="InterPro" id="IPR020550">
    <property type="entry name" value="Inositol_monophosphatase_CS"/>
</dbReference>
<proteinExistence type="inferred from homology"/>
<evidence type="ECO:0000256" key="3">
    <source>
        <dbReference type="ARBA" id="ARBA00009759"/>
    </source>
</evidence>
<feature type="binding site" evidence="8">
    <location>
        <position position="64"/>
    </location>
    <ligand>
        <name>Mg(2+)</name>
        <dbReference type="ChEBI" id="CHEBI:18420"/>
        <label>1</label>
        <note>catalytic</note>
    </ligand>
</feature>
<dbReference type="EMBL" id="MSLT01000006">
    <property type="protein sequence ID" value="OUD15772.1"/>
    <property type="molecule type" value="Genomic_DNA"/>
</dbReference>
<feature type="binding site" evidence="8">
    <location>
        <position position="85"/>
    </location>
    <ligand>
        <name>Mg(2+)</name>
        <dbReference type="ChEBI" id="CHEBI:18420"/>
        <label>1</label>
        <note>catalytic</note>
    </ligand>
</feature>
<comment type="caution">
    <text evidence="10">The sequence shown here is derived from an EMBL/GenBank/DDBJ whole genome shotgun (WGS) entry which is preliminary data.</text>
</comment>
<evidence type="ECO:0000256" key="2">
    <source>
        <dbReference type="ARBA" id="ARBA00001946"/>
    </source>
</evidence>
<evidence type="ECO:0000313" key="10">
    <source>
        <dbReference type="EMBL" id="OUD15772.1"/>
    </source>
</evidence>
<dbReference type="InterPro" id="IPR033942">
    <property type="entry name" value="IMPase"/>
</dbReference>
<dbReference type="FunFam" id="3.40.190.80:FF:000020">
    <property type="entry name" value="Fructose-1,6-bisphosphatase/inositol-1-monophosphatase"/>
    <property type="match status" value="1"/>
</dbReference>
<dbReference type="InterPro" id="IPR022337">
    <property type="entry name" value="Inositol_monophosphatase_SuhB"/>
</dbReference>
<dbReference type="PRINTS" id="PR01959">
    <property type="entry name" value="SBIMPHPHTASE"/>
</dbReference>
<dbReference type="InterPro" id="IPR000760">
    <property type="entry name" value="Inositol_monophosphatase-like"/>
</dbReference>
<evidence type="ECO:0000256" key="1">
    <source>
        <dbReference type="ARBA" id="ARBA00001033"/>
    </source>
</evidence>
<dbReference type="Gene3D" id="3.40.190.80">
    <property type="match status" value="1"/>
</dbReference>
<dbReference type="Proteomes" id="UP000194798">
    <property type="component" value="Unassembled WGS sequence"/>
</dbReference>
<dbReference type="GO" id="GO:0006020">
    <property type="term" value="P:inositol metabolic process"/>
    <property type="evidence" value="ECO:0007669"/>
    <property type="project" value="TreeGrafter"/>
</dbReference>
<keyword evidence="5 9" id="KW-0378">Hydrolase</keyword>
<dbReference type="PANTHER" id="PTHR20854">
    <property type="entry name" value="INOSITOL MONOPHOSPHATASE"/>
    <property type="match status" value="1"/>
</dbReference>
<evidence type="ECO:0000256" key="7">
    <source>
        <dbReference type="ARBA" id="ARBA00022842"/>
    </source>
</evidence>
<dbReference type="EC" id="3.1.3.25" evidence="9"/>
<feature type="binding site" evidence="8">
    <location>
        <position position="83"/>
    </location>
    <ligand>
        <name>Mg(2+)</name>
        <dbReference type="ChEBI" id="CHEBI:18420"/>
        <label>1</label>
        <note>catalytic</note>
    </ligand>
</feature>
<comment type="catalytic activity">
    <reaction evidence="1 9">
        <text>a myo-inositol phosphate + H2O = myo-inositol + phosphate</text>
        <dbReference type="Rhea" id="RHEA:24056"/>
        <dbReference type="ChEBI" id="CHEBI:15377"/>
        <dbReference type="ChEBI" id="CHEBI:17268"/>
        <dbReference type="ChEBI" id="CHEBI:43474"/>
        <dbReference type="ChEBI" id="CHEBI:84139"/>
        <dbReference type="EC" id="3.1.3.25"/>
    </reaction>
</comment>
<evidence type="ECO:0000256" key="6">
    <source>
        <dbReference type="ARBA" id="ARBA00022814"/>
    </source>
</evidence>
<keyword evidence="6" id="KW-0805">Transcription regulation</keyword>
<dbReference type="GO" id="GO:0046854">
    <property type="term" value="P:phosphatidylinositol phosphate biosynthetic process"/>
    <property type="evidence" value="ECO:0007669"/>
    <property type="project" value="InterPro"/>
</dbReference>
<comment type="cofactor">
    <cofactor evidence="2 8 9">
        <name>Mg(2+)</name>
        <dbReference type="ChEBI" id="CHEBI:18420"/>
    </cofactor>
</comment>
<dbReference type="PROSITE" id="PS00629">
    <property type="entry name" value="IMP_1"/>
    <property type="match status" value="1"/>
</dbReference>
<dbReference type="GO" id="GO:0046872">
    <property type="term" value="F:metal ion binding"/>
    <property type="evidence" value="ECO:0007669"/>
    <property type="project" value="UniProtKB-KW"/>
</dbReference>
<dbReference type="Pfam" id="PF00459">
    <property type="entry name" value="Inositol_P"/>
    <property type="match status" value="1"/>
</dbReference>
<evidence type="ECO:0000256" key="5">
    <source>
        <dbReference type="ARBA" id="ARBA00022801"/>
    </source>
</evidence>
<reference evidence="10 11" key="1">
    <citation type="submission" date="2016-12" db="EMBL/GenBank/DDBJ databases">
        <title>Thioflexothrix psekupsii D3 genome sequencing and assembly.</title>
        <authorList>
            <person name="Fomenkov A."/>
            <person name="Vincze T."/>
            <person name="Grabovich M."/>
            <person name="Anton B.P."/>
            <person name="Dubinina G."/>
            <person name="Orlova M."/>
            <person name="Belousova E."/>
            <person name="Roberts R.J."/>
        </authorList>
    </citation>
    <scope>NUCLEOTIDE SEQUENCE [LARGE SCALE GENOMIC DNA]</scope>
    <source>
        <strain evidence="10">D3</strain>
    </source>
</reference>
<dbReference type="AlphaFoldDB" id="A0A251XBF4"/>
<dbReference type="OrthoDB" id="9785695at2"/>
<feature type="binding site" evidence="8">
    <location>
        <position position="211"/>
    </location>
    <ligand>
        <name>Mg(2+)</name>
        <dbReference type="ChEBI" id="CHEBI:18420"/>
        <label>1</label>
        <note>catalytic</note>
    </ligand>
</feature>
<dbReference type="FunFam" id="3.30.540.10:FF:000003">
    <property type="entry name" value="Inositol-1-monophosphatase"/>
    <property type="match status" value="1"/>
</dbReference>
<evidence type="ECO:0000256" key="4">
    <source>
        <dbReference type="ARBA" id="ARBA00022723"/>
    </source>
</evidence>